<comment type="catalytic activity">
    <reaction evidence="4 7">
        <text>uridine(38/39/40) in tRNA = pseudouridine(38/39/40) in tRNA</text>
        <dbReference type="Rhea" id="RHEA:22376"/>
        <dbReference type="Rhea" id="RHEA-COMP:10085"/>
        <dbReference type="Rhea" id="RHEA-COMP:10087"/>
        <dbReference type="ChEBI" id="CHEBI:65314"/>
        <dbReference type="ChEBI" id="CHEBI:65315"/>
        <dbReference type="EC" id="5.4.99.12"/>
    </reaction>
</comment>
<dbReference type="FunFam" id="3.30.70.580:FF:000001">
    <property type="entry name" value="tRNA pseudouridine synthase A"/>
    <property type="match status" value="1"/>
</dbReference>
<evidence type="ECO:0000256" key="1">
    <source>
        <dbReference type="ARBA" id="ARBA00009375"/>
    </source>
</evidence>
<feature type="active site" description="Nucleophile" evidence="4 5">
    <location>
        <position position="51"/>
    </location>
</feature>
<accession>A0A6N9NPJ6</accession>
<organism evidence="9 10">
    <name type="scientific">Acidiluteibacter ferrifornacis</name>
    <dbReference type="NCBI Taxonomy" id="2692424"/>
    <lineage>
        <taxon>Bacteria</taxon>
        <taxon>Pseudomonadati</taxon>
        <taxon>Bacteroidota</taxon>
        <taxon>Flavobacteriia</taxon>
        <taxon>Flavobacteriales</taxon>
        <taxon>Cryomorphaceae</taxon>
        <taxon>Acidiluteibacter</taxon>
    </lineage>
</organism>
<dbReference type="HAMAP" id="MF_00171">
    <property type="entry name" value="TruA"/>
    <property type="match status" value="1"/>
</dbReference>
<dbReference type="GO" id="GO:0031119">
    <property type="term" value="P:tRNA pseudouridine synthesis"/>
    <property type="evidence" value="ECO:0007669"/>
    <property type="project" value="UniProtKB-UniRule"/>
</dbReference>
<feature type="binding site" evidence="4 6">
    <location>
        <position position="110"/>
    </location>
    <ligand>
        <name>substrate</name>
    </ligand>
</feature>
<dbReference type="GO" id="GO:0003723">
    <property type="term" value="F:RNA binding"/>
    <property type="evidence" value="ECO:0007669"/>
    <property type="project" value="InterPro"/>
</dbReference>
<keyword evidence="3 4" id="KW-0413">Isomerase</keyword>
<evidence type="ECO:0000256" key="3">
    <source>
        <dbReference type="ARBA" id="ARBA00023235"/>
    </source>
</evidence>
<evidence type="ECO:0000313" key="10">
    <source>
        <dbReference type="Proteomes" id="UP000470771"/>
    </source>
</evidence>
<evidence type="ECO:0000313" key="9">
    <source>
        <dbReference type="EMBL" id="NBG66355.1"/>
    </source>
</evidence>
<dbReference type="GO" id="GO:0160147">
    <property type="term" value="F:tRNA pseudouridine(38-40) synthase activity"/>
    <property type="evidence" value="ECO:0007669"/>
    <property type="project" value="UniProtKB-EC"/>
</dbReference>
<comment type="subunit">
    <text evidence="4">Homodimer.</text>
</comment>
<dbReference type="Gene3D" id="3.30.70.660">
    <property type="entry name" value="Pseudouridine synthase I, catalytic domain, C-terminal subdomain"/>
    <property type="match status" value="1"/>
</dbReference>
<feature type="domain" description="Pseudouridine synthase I TruA alpha/beta" evidence="8">
    <location>
        <begin position="149"/>
        <end position="243"/>
    </location>
</feature>
<evidence type="ECO:0000256" key="4">
    <source>
        <dbReference type="HAMAP-Rule" id="MF_00171"/>
    </source>
</evidence>
<dbReference type="PANTHER" id="PTHR11142">
    <property type="entry name" value="PSEUDOURIDYLATE SYNTHASE"/>
    <property type="match status" value="1"/>
</dbReference>
<keyword evidence="2 4" id="KW-0819">tRNA processing</keyword>
<dbReference type="AlphaFoldDB" id="A0A6N9NPJ6"/>
<proteinExistence type="inferred from homology"/>
<dbReference type="EC" id="5.4.99.12" evidence="4"/>
<dbReference type="InterPro" id="IPR020094">
    <property type="entry name" value="TruA/RsuA/RluB/E/F_N"/>
</dbReference>
<evidence type="ECO:0000256" key="5">
    <source>
        <dbReference type="PIRSR" id="PIRSR001430-1"/>
    </source>
</evidence>
<comment type="similarity">
    <text evidence="1 4 7">Belongs to the tRNA pseudouridine synthase TruA family.</text>
</comment>
<dbReference type="Pfam" id="PF01416">
    <property type="entry name" value="PseudoU_synth_1"/>
    <property type="match status" value="2"/>
</dbReference>
<evidence type="ECO:0000256" key="2">
    <source>
        <dbReference type="ARBA" id="ARBA00022694"/>
    </source>
</evidence>
<dbReference type="Proteomes" id="UP000470771">
    <property type="component" value="Unassembled WGS sequence"/>
</dbReference>
<dbReference type="InterPro" id="IPR020097">
    <property type="entry name" value="PsdUridine_synth_TruA_a/b_dom"/>
</dbReference>
<dbReference type="RefSeq" id="WP_160633307.1">
    <property type="nucleotide sequence ID" value="NZ_WWNE01000007.1"/>
</dbReference>
<evidence type="ECO:0000256" key="6">
    <source>
        <dbReference type="PIRSR" id="PIRSR001430-2"/>
    </source>
</evidence>
<feature type="domain" description="Pseudouridine synthase I TruA alpha/beta" evidence="8">
    <location>
        <begin position="8"/>
        <end position="103"/>
    </location>
</feature>
<evidence type="ECO:0000259" key="8">
    <source>
        <dbReference type="Pfam" id="PF01416"/>
    </source>
</evidence>
<dbReference type="Gene3D" id="3.30.70.580">
    <property type="entry name" value="Pseudouridine synthase I, catalytic domain, N-terminal subdomain"/>
    <property type="match status" value="1"/>
</dbReference>
<dbReference type="PIRSF" id="PIRSF001430">
    <property type="entry name" value="tRNA_psdUrid_synth"/>
    <property type="match status" value="1"/>
</dbReference>
<gene>
    <name evidence="4 9" type="primary">truA</name>
    <name evidence="9" type="ORF">GQN54_09525</name>
</gene>
<reference evidence="9 10" key="1">
    <citation type="submission" date="2019-12" db="EMBL/GenBank/DDBJ databases">
        <authorList>
            <person name="Zhao J."/>
        </authorList>
    </citation>
    <scope>NUCLEOTIDE SEQUENCE [LARGE SCALE GENOMIC DNA]</scope>
    <source>
        <strain evidence="9 10">S-15</strain>
    </source>
</reference>
<dbReference type="InterPro" id="IPR001406">
    <property type="entry name" value="PsdUridine_synth_TruA"/>
</dbReference>
<protein>
    <recommendedName>
        <fullName evidence="4">tRNA pseudouridine synthase A</fullName>
        <ecNumber evidence="4">5.4.99.12</ecNumber>
    </recommendedName>
    <alternativeName>
        <fullName evidence="4">tRNA pseudouridine(38-40) synthase</fullName>
    </alternativeName>
    <alternativeName>
        <fullName evidence="4">tRNA pseudouridylate synthase I</fullName>
    </alternativeName>
    <alternativeName>
        <fullName evidence="4">tRNA-uridine isomerase I</fullName>
    </alternativeName>
</protein>
<dbReference type="SUPFAM" id="SSF55120">
    <property type="entry name" value="Pseudouridine synthase"/>
    <property type="match status" value="1"/>
</dbReference>
<dbReference type="PANTHER" id="PTHR11142:SF0">
    <property type="entry name" value="TRNA PSEUDOURIDINE SYNTHASE-LIKE 1"/>
    <property type="match status" value="1"/>
</dbReference>
<name>A0A6N9NPJ6_9FLAO</name>
<dbReference type="InterPro" id="IPR020095">
    <property type="entry name" value="PsdUridine_synth_TruA_C"/>
</dbReference>
<comment type="function">
    <text evidence="4">Formation of pseudouridine at positions 38, 39 and 40 in the anticodon stem and loop of transfer RNAs.</text>
</comment>
<evidence type="ECO:0000256" key="7">
    <source>
        <dbReference type="RuleBase" id="RU003792"/>
    </source>
</evidence>
<sequence>MRYFIQLSFDGTPFHGWQIQKNAHSVQDEIQQALSTILRVPIEITGAGRTDAQVHAKMMVAHFDHDSAIEDLKKLVFKVNSLLPNSIAIQKIVGVPSDLHARFSATARSYEYRIHQEKSPFKVERSYYYNQELDVEKMNTAAKVLFEYEDFSCFSKSHTQTFTNNCEIKLARWEVESDGLVFHITANRFLRNMVRAIVGTLLEIGSGKLEINDLHRIIRSKNRSLAGTSVPACGLYLSWVEYPIQPFN</sequence>
<keyword evidence="10" id="KW-1185">Reference proteome</keyword>
<dbReference type="EMBL" id="WWNE01000007">
    <property type="protein sequence ID" value="NBG66355.1"/>
    <property type="molecule type" value="Genomic_DNA"/>
</dbReference>
<comment type="caution">
    <text evidence="9">The sequence shown here is derived from an EMBL/GenBank/DDBJ whole genome shotgun (WGS) entry which is preliminary data.</text>
</comment>
<comment type="caution">
    <text evidence="4">Lacks conserved residue(s) required for the propagation of feature annotation.</text>
</comment>
<dbReference type="InterPro" id="IPR020103">
    <property type="entry name" value="PsdUridine_synth_cat_dom_sf"/>
</dbReference>
<dbReference type="NCBIfam" id="TIGR00071">
    <property type="entry name" value="hisT_truA"/>
    <property type="match status" value="1"/>
</dbReference>
<dbReference type="CDD" id="cd02570">
    <property type="entry name" value="PseudoU_synth_EcTruA"/>
    <property type="match status" value="1"/>
</dbReference>